<dbReference type="PROSITE" id="PS52004">
    <property type="entry name" value="KS3_2"/>
    <property type="match status" value="1"/>
</dbReference>
<dbReference type="InterPro" id="IPR018201">
    <property type="entry name" value="Ketoacyl_synth_AS"/>
</dbReference>
<dbReference type="FunFam" id="3.40.47.10:FF:000009">
    <property type="entry name" value="3-oxoacyl-[acyl-carrier-protein] synthase 2"/>
    <property type="match status" value="1"/>
</dbReference>
<dbReference type="InterPro" id="IPR020841">
    <property type="entry name" value="PKS_Beta-ketoAc_synthase_dom"/>
</dbReference>
<feature type="domain" description="Ketosynthase family 3 (KS3)" evidence="14">
    <location>
        <begin position="2"/>
        <end position="417"/>
    </location>
</feature>
<dbReference type="AlphaFoldDB" id="A0A9D9EKJ7"/>
<comment type="catalytic activity">
    <reaction evidence="11">
        <text>(9Z)-hexadecenoyl-[ACP] + malonyl-[ACP] + H(+) = 3-oxo-(11Z)-octadecenoyl-[ACP] + holo-[ACP] + CO2</text>
        <dbReference type="Rhea" id="RHEA:55040"/>
        <dbReference type="Rhea" id="RHEA-COMP:9623"/>
        <dbReference type="Rhea" id="RHEA-COMP:9685"/>
        <dbReference type="Rhea" id="RHEA-COMP:10800"/>
        <dbReference type="Rhea" id="RHEA-COMP:14074"/>
        <dbReference type="ChEBI" id="CHEBI:15378"/>
        <dbReference type="ChEBI" id="CHEBI:16526"/>
        <dbReference type="ChEBI" id="CHEBI:64479"/>
        <dbReference type="ChEBI" id="CHEBI:78449"/>
        <dbReference type="ChEBI" id="CHEBI:83989"/>
        <dbReference type="ChEBI" id="CHEBI:138538"/>
        <dbReference type="EC" id="2.3.1.179"/>
    </reaction>
</comment>
<proteinExistence type="inferred from homology"/>
<dbReference type="PANTHER" id="PTHR11712:SF336">
    <property type="entry name" value="3-OXOACYL-[ACYL-CARRIER-PROTEIN] SYNTHASE, MITOCHONDRIAL"/>
    <property type="match status" value="1"/>
</dbReference>
<reference evidence="15" key="2">
    <citation type="journal article" date="2021" name="PeerJ">
        <title>Extensive microbial diversity within the chicken gut microbiome revealed by metagenomics and culture.</title>
        <authorList>
            <person name="Gilroy R."/>
            <person name="Ravi A."/>
            <person name="Getino M."/>
            <person name="Pursley I."/>
            <person name="Horton D.L."/>
            <person name="Alikhan N.F."/>
            <person name="Baker D."/>
            <person name="Gharbi K."/>
            <person name="Hall N."/>
            <person name="Watson M."/>
            <person name="Adriaenssens E.M."/>
            <person name="Foster-Nyarko E."/>
            <person name="Jarju S."/>
            <person name="Secka A."/>
            <person name="Antonio M."/>
            <person name="Oren A."/>
            <person name="Chaudhuri R.R."/>
            <person name="La Ragione R."/>
            <person name="Hildebrand F."/>
            <person name="Pallen M.J."/>
        </authorList>
    </citation>
    <scope>NUCLEOTIDE SEQUENCE</scope>
    <source>
        <strain evidence="15">B3-4054</strain>
    </source>
</reference>
<comment type="catalytic activity">
    <reaction evidence="11">
        <text>a fatty acyl-[ACP] + malonyl-[ACP] + H(+) = a 3-oxoacyl-[ACP] + holo-[ACP] + CO2</text>
        <dbReference type="Rhea" id="RHEA:22836"/>
        <dbReference type="Rhea" id="RHEA-COMP:9623"/>
        <dbReference type="Rhea" id="RHEA-COMP:9685"/>
        <dbReference type="Rhea" id="RHEA-COMP:9916"/>
        <dbReference type="Rhea" id="RHEA-COMP:14125"/>
        <dbReference type="ChEBI" id="CHEBI:15378"/>
        <dbReference type="ChEBI" id="CHEBI:16526"/>
        <dbReference type="ChEBI" id="CHEBI:64479"/>
        <dbReference type="ChEBI" id="CHEBI:78449"/>
        <dbReference type="ChEBI" id="CHEBI:78776"/>
        <dbReference type="ChEBI" id="CHEBI:138651"/>
    </reaction>
</comment>
<dbReference type="PROSITE" id="PS00606">
    <property type="entry name" value="KS3_1"/>
    <property type="match status" value="1"/>
</dbReference>
<evidence type="ECO:0000256" key="7">
    <source>
        <dbReference type="ARBA" id="ARBA00022832"/>
    </source>
</evidence>
<dbReference type="InterPro" id="IPR016039">
    <property type="entry name" value="Thiolase-like"/>
</dbReference>
<name>A0A9D9EKJ7_9SPIR</name>
<dbReference type="NCBIfam" id="TIGR03150">
    <property type="entry name" value="fabF"/>
    <property type="match status" value="1"/>
</dbReference>
<evidence type="ECO:0000256" key="3">
    <source>
        <dbReference type="ARBA" id="ARBA00012356"/>
    </source>
</evidence>
<comment type="caution">
    <text evidence="15">The sequence shown here is derived from an EMBL/GenBank/DDBJ whole genome shotgun (WGS) entry which is preliminary data.</text>
</comment>
<evidence type="ECO:0000256" key="1">
    <source>
        <dbReference type="ARBA" id="ARBA00005194"/>
    </source>
</evidence>
<comment type="similarity">
    <text evidence="2 11 13">Belongs to the thiolase-like superfamily. Beta-ketoacyl-ACP synthases family.</text>
</comment>
<dbReference type="CDD" id="cd00834">
    <property type="entry name" value="KAS_I_II"/>
    <property type="match status" value="1"/>
</dbReference>
<keyword evidence="8" id="KW-0443">Lipid metabolism</keyword>
<comment type="function">
    <text evidence="11">Involved in the type II fatty acid elongation cycle. Catalyzes the elongation of a wide range of acyl-ACP by the addition of two carbons from malonyl-ACP to an acyl acceptor. Can efficiently catalyze the conversion of palmitoleoyl-ACP (cis-hexadec-9-enoyl-ACP) to cis-vaccenoyl-ACP (cis-octadec-11-enoyl-ACP), an essential step in the thermal regulation of fatty acid composition.</text>
</comment>
<evidence type="ECO:0000313" key="16">
    <source>
        <dbReference type="Proteomes" id="UP000823616"/>
    </source>
</evidence>
<dbReference type="GO" id="GO:0006633">
    <property type="term" value="P:fatty acid biosynthetic process"/>
    <property type="evidence" value="ECO:0007669"/>
    <property type="project" value="UniProtKB-UniRule"/>
</dbReference>
<evidence type="ECO:0000256" key="2">
    <source>
        <dbReference type="ARBA" id="ARBA00008467"/>
    </source>
</evidence>
<dbReference type="InterPro" id="IPR017568">
    <property type="entry name" value="3-oxoacyl-ACP_synth-2"/>
</dbReference>
<evidence type="ECO:0000256" key="12">
    <source>
        <dbReference type="PIRSR" id="PIRSR000447-1"/>
    </source>
</evidence>
<dbReference type="SUPFAM" id="SSF53901">
    <property type="entry name" value="Thiolase-like"/>
    <property type="match status" value="2"/>
</dbReference>
<evidence type="ECO:0000313" key="15">
    <source>
        <dbReference type="EMBL" id="MBO8449796.1"/>
    </source>
</evidence>
<evidence type="ECO:0000256" key="4">
    <source>
        <dbReference type="ARBA" id="ARBA00014657"/>
    </source>
</evidence>
<accession>A0A9D9EKJ7</accession>
<keyword evidence="7" id="KW-0276">Fatty acid metabolism</keyword>
<dbReference type="GO" id="GO:0004315">
    <property type="term" value="F:3-oxoacyl-[acyl-carrier-protein] synthase activity"/>
    <property type="evidence" value="ECO:0007669"/>
    <property type="project" value="UniProtKB-UniRule"/>
</dbReference>
<evidence type="ECO:0000259" key="14">
    <source>
        <dbReference type="PROSITE" id="PS52004"/>
    </source>
</evidence>
<evidence type="ECO:0000256" key="9">
    <source>
        <dbReference type="ARBA" id="ARBA00023160"/>
    </source>
</evidence>
<dbReference type="Pfam" id="PF00109">
    <property type="entry name" value="ketoacyl-synt"/>
    <property type="match status" value="1"/>
</dbReference>
<protein>
    <recommendedName>
        <fullName evidence="4 11">3-oxoacyl-[acyl-carrier-protein] synthase 2</fullName>
        <ecNumber evidence="3 11">2.3.1.179</ecNumber>
    </recommendedName>
</protein>
<keyword evidence="5 11" id="KW-0444">Lipid biosynthesis</keyword>
<keyword evidence="6 11" id="KW-0808">Transferase</keyword>
<dbReference type="InterPro" id="IPR000794">
    <property type="entry name" value="Beta-ketoacyl_synthase"/>
</dbReference>
<evidence type="ECO:0000256" key="10">
    <source>
        <dbReference type="ARBA" id="ARBA00023315"/>
    </source>
</evidence>
<dbReference type="NCBIfam" id="NF005589">
    <property type="entry name" value="PRK07314.1"/>
    <property type="match status" value="1"/>
</dbReference>
<dbReference type="EC" id="2.3.1.179" evidence="3 11"/>
<evidence type="ECO:0000256" key="5">
    <source>
        <dbReference type="ARBA" id="ARBA00022516"/>
    </source>
</evidence>
<sequence length="418" mass="43903">MSRKVVVTGLGAVTPLGNTVEETWQAVREGKSGIGKITAFDTSDYECKIAGEVKGFEASRWIDRKEARKMGRYTQFAVAAAVQAMADAGLNKDNMDVNRAGVLLGNGIGGFEVIESSIKKYFDAGNARIPPLSIPMLIPNEAPGNISMLLGLHGTALSLATACSSGTDALGLALDQIRHGRLDICLAGGTEATITGYGIGCFQVLKTLATSFNDEPEKASRPFDKRREGFVMGEGSAILVLEEYEHAKARGARIYAEFAGYGGSSDAYHITSPDPSGDGGALAITNAIADAGIRPEDVQYYNAHGTSTPINDPSETAMVKKAFGDHAYKMKISSTKSMTGHCLGAAGAIEALFCVKAIQDGFYPPTINLENPDLEAGCDLDYVPNHGIDVSAEGGISCAMSGSLGFGGHNGVVVFRKV</sequence>
<dbReference type="PANTHER" id="PTHR11712">
    <property type="entry name" value="POLYKETIDE SYNTHASE-RELATED"/>
    <property type="match status" value="1"/>
</dbReference>
<dbReference type="Proteomes" id="UP000823616">
    <property type="component" value="Unassembled WGS sequence"/>
</dbReference>
<evidence type="ECO:0000256" key="13">
    <source>
        <dbReference type="RuleBase" id="RU003694"/>
    </source>
</evidence>
<gene>
    <name evidence="15" type="primary">fabF</name>
    <name evidence="15" type="ORF">IAA96_01670</name>
</gene>
<dbReference type="InterPro" id="IPR014031">
    <property type="entry name" value="Ketoacyl_synth_C"/>
</dbReference>
<keyword evidence="10 11" id="KW-0012">Acyltransferase</keyword>
<evidence type="ECO:0000256" key="8">
    <source>
        <dbReference type="ARBA" id="ARBA00023098"/>
    </source>
</evidence>
<organism evidence="15 16">
    <name type="scientific">Candidatus Avitreponema avistercoris</name>
    <dbReference type="NCBI Taxonomy" id="2840705"/>
    <lineage>
        <taxon>Bacteria</taxon>
        <taxon>Pseudomonadati</taxon>
        <taxon>Spirochaetota</taxon>
        <taxon>Spirochaetia</taxon>
        <taxon>Spirochaetales</taxon>
        <taxon>Candidatus Avitreponema</taxon>
    </lineage>
</organism>
<dbReference type="GO" id="GO:0005829">
    <property type="term" value="C:cytosol"/>
    <property type="evidence" value="ECO:0007669"/>
    <property type="project" value="TreeGrafter"/>
</dbReference>
<reference evidence="15" key="1">
    <citation type="submission" date="2020-10" db="EMBL/GenBank/DDBJ databases">
        <authorList>
            <person name="Gilroy R."/>
        </authorList>
    </citation>
    <scope>NUCLEOTIDE SEQUENCE</scope>
    <source>
        <strain evidence="15">B3-4054</strain>
    </source>
</reference>
<dbReference type="InterPro" id="IPR014030">
    <property type="entry name" value="Ketoacyl_synth_N"/>
</dbReference>
<evidence type="ECO:0000256" key="6">
    <source>
        <dbReference type="ARBA" id="ARBA00022679"/>
    </source>
</evidence>
<keyword evidence="9 11" id="KW-0275">Fatty acid biosynthesis</keyword>
<dbReference type="SMART" id="SM00825">
    <property type="entry name" value="PKS_KS"/>
    <property type="match status" value="1"/>
</dbReference>
<dbReference type="Pfam" id="PF02801">
    <property type="entry name" value="Ketoacyl-synt_C"/>
    <property type="match status" value="1"/>
</dbReference>
<evidence type="ECO:0000256" key="11">
    <source>
        <dbReference type="PIRNR" id="PIRNR000447"/>
    </source>
</evidence>
<comment type="pathway">
    <text evidence="1 11">Lipid metabolism; fatty acid biosynthesis.</text>
</comment>
<dbReference type="PIRSF" id="PIRSF000447">
    <property type="entry name" value="KAS_II"/>
    <property type="match status" value="1"/>
</dbReference>
<dbReference type="Gene3D" id="3.40.47.10">
    <property type="match status" value="1"/>
</dbReference>
<feature type="active site" description="For beta-ketoacyl synthase activity" evidence="12">
    <location>
        <position position="163"/>
    </location>
</feature>
<dbReference type="EMBL" id="JADIMS010000029">
    <property type="protein sequence ID" value="MBO8449796.1"/>
    <property type="molecule type" value="Genomic_DNA"/>
</dbReference>